<name>A0A6S7JHA6_PARCT</name>
<reference evidence="2" key="1">
    <citation type="submission" date="2020-04" db="EMBL/GenBank/DDBJ databases">
        <authorList>
            <person name="Alioto T."/>
            <person name="Alioto T."/>
            <person name="Gomez Garrido J."/>
        </authorList>
    </citation>
    <scope>NUCLEOTIDE SEQUENCE</scope>
    <source>
        <strain evidence="2">A484AB</strain>
    </source>
</reference>
<sequence>MHHPSRGGVRGGKDQFEWESIKTDKHRENYLGHSVMAPVGRWQKGKDLTWYAKDKQTKMQQQQTERNKVKQLEEEAMAAALGFGTIKKKTTALTKQEIAETLKRGQTERDSGNVERVEGMGFGSSRAAMMDSNRSNDGFIKEPEAKIQQVKANTPSKERSDDENGDEHKKRKKKKKHKVKKSKDTSKKEKRENNSTRRRGSESEGGSESDTWDTSSRNKYKELKTNRKREKSRNSESEDENRSRRKDKHKELRNEPIKRKRRHDSSSSDDQYQRSKERERHTNRRQHRHDSD</sequence>
<evidence type="ECO:0000256" key="1">
    <source>
        <dbReference type="SAM" id="MobiDB-lite"/>
    </source>
</evidence>
<protein>
    <submittedName>
        <fullName evidence="2">Uncharacterized protein</fullName>
    </submittedName>
</protein>
<dbReference type="EMBL" id="CACRXK020008974">
    <property type="protein sequence ID" value="CAB4016112.1"/>
    <property type="molecule type" value="Genomic_DNA"/>
</dbReference>
<feature type="compositionally biased region" description="Basic and acidic residues" evidence="1">
    <location>
        <begin position="271"/>
        <end position="280"/>
    </location>
</feature>
<feature type="compositionally biased region" description="Basic and acidic residues" evidence="1">
    <location>
        <begin position="232"/>
        <end position="242"/>
    </location>
</feature>
<accession>A0A6S7JHA6</accession>
<dbReference type="InterPro" id="IPR039207">
    <property type="entry name" value="MMTAG2-like"/>
</dbReference>
<feature type="region of interest" description="Disordered" evidence="1">
    <location>
        <begin position="100"/>
        <end position="292"/>
    </location>
</feature>
<dbReference type="Pfam" id="PF10159">
    <property type="entry name" value="MMtag"/>
    <property type="match status" value="1"/>
</dbReference>
<feature type="compositionally biased region" description="Basic residues" evidence="1">
    <location>
        <begin position="169"/>
        <end position="181"/>
    </location>
</feature>
<feature type="compositionally biased region" description="Basic residues" evidence="1">
    <location>
        <begin position="281"/>
        <end position="292"/>
    </location>
</feature>
<dbReference type="OrthoDB" id="5390672at2759"/>
<dbReference type="PANTHER" id="PTHR14580">
    <property type="entry name" value="MULTIPLE MYELOMA TUMOR-ASSOCIATED PROTEIN 2 FAMILY MEMBER"/>
    <property type="match status" value="1"/>
</dbReference>
<keyword evidence="3" id="KW-1185">Reference proteome</keyword>
<proteinExistence type="predicted"/>
<gene>
    <name evidence="2" type="ORF">PACLA_8A008643</name>
</gene>
<dbReference type="InterPro" id="IPR019315">
    <property type="entry name" value="MMTA2_N"/>
</dbReference>
<dbReference type="PANTHER" id="PTHR14580:SF0">
    <property type="entry name" value="MULTIPLE MYELOMA TUMOR-ASSOCIATED PROTEIN 2"/>
    <property type="match status" value="1"/>
</dbReference>
<evidence type="ECO:0000313" key="2">
    <source>
        <dbReference type="EMBL" id="CAB4016112.1"/>
    </source>
</evidence>
<feature type="compositionally biased region" description="Basic and acidic residues" evidence="1">
    <location>
        <begin position="100"/>
        <end position="118"/>
    </location>
</feature>
<feature type="compositionally biased region" description="Basic and acidic residues" evidence="1">
    <location>
        <begin position="182"/>
        <end position="202"/>
    </location>
</feature>
<dbReference type="AlphaFoldDB" id="A0A6S7JHA6"/>
<comment type="caution">
    <text evidence="2">The sequence shown here is derived from an EMBL/GenBank/DDBJ whole genome shotgun (WGS) entry which is preliminary data.</text>
</comment>
<organism evidence="2 3">
    <name type="scientific">Paramuricea clavata</name>
    <name type="common">Red gorgonian</name>
    <name type="synonym">Violescent sea-whip</name>
    <dbReference type="NCBI Taxonomy" id="317549"/>
    <lineage>
        <taxon>Eukaryota</taxon>
        <taxon>Metazoa</taxon>
        <taxon>Cnidaria</taxon>
        <taxon>Anthozoa</taxon>
        <taxon>Octocorallia</taxon>
        <taxon>Malacalcyonacea</taxon>
        <taxon>Plexauridae</taxon>
        <taxon>Paramuricea</taxon>
    </lineage>
</organism>
<feature type="compositionally biased region" description="Basic and acidic residues" evidence="1">
    <location>
        <begin position="156"/>
        <end position="168"/>
    </location>
</feature>
<dbReference type="Proteomes" id="UP001152795">
    <property type="component" value="Unassembled WGS sequence"/>
</dbReference>
<evidence type="ECO:0000313" key="3">
    <source>
        <dbReference type="Proteomes" id="UP001152795"/>
    </source>
</evidence>